<evidence type="ECO:0000256" key="5">
    <source>
        <dbReference type="ARBA" id="ARBA00023054"/>
    </source>
</evidence>
<feature type="region of interest" description="Disordered" evidence="8">
    <location>
        <begin position="1192"/>
        <end position="1258"/>
    </location>
</feature>
<dbReference type="GO" id="GO:0005524">
    <property type="term" value="F:ATP binding"/>
    <property type="evidence" value="ECO:0007669"/>
    <property type="project" value="UniProtKB-UniRule"/>
</dbReference>
<dbReference type="InterPro" id="IPR001752">
    <property type="entry name" value="Kinesin_motor_dom"/>
</dbReference>
<feature type="region of interest" description="Disordered" evidence="8">
    <location>
        <begin position="1027"/>
        <end position="1049"/>
    </location>
</feature>
<protein>
    <recommendedName>
        <fullName evidence="9">Kinesin motor domain-containing protein</fullName>
    </recommendedName>
</protein>
<feature type="domain" description="Kinesin motor" evidence="9">
    <location>
        <begin position="24"/>
        <end position="402"/>
    </location>
</feature>
<feature type="compositionally biased region" description="Low complexity" evidence="8">
    <location>
        <begin position="1114"/>
        <end position="1130"/>
    </location>
</feature>
<evidence type="ECO:0000256" key="7">
    <source>
        <dbReference type="SAM" id="Coils"/>
    </source>
</evidence>
<dbReference type="PANTHER" id="PTHR47969:SF15">
    <property type="entry name" value="CHROMOSOME-ASSOCIATED KINESIN KIF4A-RELATED"/>
    <property type="match status" value="1"/>
</dbReference>
<dbReference type="SUPFAM" id="SSF52540">
    <property type="entry name" value="P-loop containing nucleoside triphosphate hydrolases"/>
    <property type="match status" value="1"/>
</dbReference>
<evidence type="ECO:0000256" key="1">
    <source>
        <dbReference type="ARBA" id="ARBA00004496"/>
    </source>
</evidence>
<dbReference type="GO" id="GO:0005875">
    <property type="term" value="C:microtubule associated complex"/>
    <property type="evidence" value="ECO:0007669"/>
    <property type="project" value="TreeGrafter"/>
</dbReference>
<comment type="subcellular location">
    <subcellularLocation>
        <location evidence="1">Cytoplasm</location>
    </subcellularLocation>
</comment>
<evidence type="ECO:0000313" key="11">
    <source>
        <dbReference type="Proteomes" id="UP000751190"/>
    </source>
</evidence>
<dbReference type="GO" id="GO:0051231">
    <property type="term" value="P:spindle elongation"/>
    <property type="evidence" value="ECO:0007669"/>
    <property type="project" value="TreeGrafter"/>
</dbReference>
<feature type="compositionally biased region" description="Low complexity" evidence="8">
    <location>
        <begin position="1080"/>
        <end position="1105"/>
    </location>
</feature>
<dbReference type="InterPro" id="IPR036961">
    <property type="entry name" value="Kinesin_motor_dom_sf"/>
</dbReference>
<comment type="caution">
    <text evidence="10">The sequence shown here is derived from an EMBL/GenBank/DDBJ whole genome shotgun (WGS) entry which is preliminary data.</text>
</comment>
<evidence type="ECO:0000259" key="9">
    <source>
        <dbReference type="PROSITE" id="PS50067"/>
    </source>
</evidence>
<dbReference type="PRINTS" id="PR00380">
    <property type="entry name" value="KINESINHEAVY"/>
</dbReference>
<evidence type="ECO:0000256" key="4">
    <source>
        <dbReference type="ARBA" id="ARBA00022840"/>
    </source>
</evidence>
<accession>A0A8J5XK97</accession>
<dbReference type="PANTHER" id="PTHR47969">
    <property type="entry name" value="CHROMOSOME-ASSOCIATED KINESIN KIF4A-RELATED"/>
    <property type="match status" value="1"/>
</dbReference>
<dbReference type="Proteomes" id="UP000751190">
    <property type="component" value="Unassembled WGS sequence"/>
</dbReference>
<feature type="compositionally biased region" description="Basic and acidic residues" evidence="8">
    <location>
        <begin position="1192"/>
        <end position="1206"/>
    </location>
</feature>
<dbReference type="GO" id="GO:0003777">
    <property type="term" value="F:microtubule motor activity"/>
    <property type="evidence" value="ECO:0007669"/>
    <property type="project" value="InterPro"/>
</dbReference>
<feature type="region of interest" description="Disordered" evidence="8">
    <location>
        <begin position="1"/>
        <end position="24"/>
    </location>
</feature>
<keyword evidence="5 7" id="KW-0175">Coiled coil</keyword>
<dbReference type="OrthoDB" id="3176171at2759"/>
<evidence type="ECO:0000256" key="2">
    <source>
        <dbReference type="ARBA" id="ARBA00022490"/>
    </source>
</evidence>
<name>A0A8J5XK97_DIALT</name>
<reference evidence="10" key="1">
    <citation type="submission" date="2021-05" db="EMBL/GenBank/DDBJ databases">
        <title>The genome of the haptophyte Pavlova lutheri (Diacronema luteri, Pavlovales) - a model for lipid biosynthesis in eukaryotic algae.</title>
        <authorList>
            <person name="Hulatt C.J."/>
            <person name="Posewitz M.C."/>
        </authorList>
    </citation>
    <scope>NUCLEOTIDE SEQUENCE</scope>
    <source>
        <strain evidence="10">NIVA-4/92</strain>
    </source>
</reference>
<dbReference type="Pfam" id="PF00225">
    <property type="entry name" value="Kinesin"/>
    <property type="match status" value="1"/>
</dbReference>
<feature type="coiled-coil region" evidence="7">
    <location>
        <begin position="453"/>
        <end position="480"/>
    </location>
</feature>
<proteinExistence type="inferred from homology"/>
<feature type="region of interest" description="Disordered" evidence="8">
    <location>
        <begin position="810"/>
        <end position="830"/>
    </location>
</feature>
<keyword evidence="3 6" id="KW-0547">Nucleotide-binding</keyword>
<evidence type="ECO:0000256" key="8">
    <source>
        <dbReference type="SAM" id="MobiDB-lite"/>
    </source>
</evidence>
<dbReference type="Gene3D" id="3.40.850.10">
    <property type="entry name" value="Kinesin motor domain"/>
    <property type="match status" value="1"/>
</dbReference>
<gene>
    <name evidence="10" type="ORF">KFE25_005561</name>
</gene>
<dbReference type="SMART" id="SM00129">
    <property type="entry name" value="KISc"/>
    <property type="match status" value="1"/>
</dbReference>
<keyword evidence="6" id="KW-0505">Motor protein</keyword>
<dbReference type="GO" id="GO:0007018">
    <property type="term" value="P:microtubule-based movement"/>
    <property type="evidence" value="ECO:0007669"/>
    <property type="project" value="InterPro"/>
</dbReference>
<feature type="compositionally biased region" description="Low complexity" evidence="8">
    <location>
        <begin position="1027"/>
        <end position="1037"/>
    </location>
</feature>
<evidence type="ECO:0000313" key="10">
    <source>
        <dbReference type="EMBL" id="KAG8465991.1"/>
    </source>
</evidence>
<dbReference type="InterPro" id="IPR027417">
    <property type="entry name" value="P-loop_NTPase"/>
</dbReference>
<evidence type="ECO:0000256" key="6">
    <source>
        <dbReference type="PROSITE-ProRule" id="PRU00283"/>
    </source>
</evidence>
<dbReference type="InterPro" id="IPR019821">
    <property type="entry name" value="Kinesin_motor_CS"/>
</dbReference>
<feature type="compositionally biased region" description="Low complexity" evidence="8">
    <location>
        <begin position="820"/>
        <end position="830"/>
    </location>
</feature>
<dbReference type="GO" id="GO:0005737">
    <property type="term" value="C:cytoplasm"/>
    <property type="evidence" value="ECO:0007669"/>
    <property type="project" value="UniProtKB-SubCell"/>
</dbReference>
<dbReference type="EMBL" id="JAGTXO010000009">
    <property type="protein sequence ID" value="KAG8465991.1"/>
    <property type="molecule type" value="Genomic_DNA"/>
</dbReference>
<feature type="region of interest" description="Disordered" evidence="8">
    <location>
        <begin position="1080"/>
        <end position="1176"/>
    </location>
</feature>
<sequence length="1410" mass="144672">MEHARAEEGGDAEPPTAARTEESTVRVALRVRPMLPTDLADGASECVFTTPGEPVVFLGSDRAFTFDHVFGTGTAQADVYGEIRAGALVRGALDGLNGTVFAYGQTGSGKTHTMGTASIDLDHGADDAAGILPRAMRELFGAIRERVDAHDALAVRVSATFIEIHREEVRDLLHASGSLERGVHATLGAPADELVPGGRPATAPAAGVSGAPAAGGGVTIREDASGAISLAGARQRELRSAADALRCVQHGALSRATASTAMNASSSRSHAVLTVTVDADLPTAAAHAGARPRALSAKLHFVDLAGSERAKRTKAEGERFLEGVQINRGLLALGNVICALTAERKPGAHVHVPYRDSKLTRLLQDSLGGNSQTLMLACVSPCDADLEETLNTLKYAQRARHIHNRPVVNVDLERADSAQLRLQVRSLQAQLATAAAAGAVPRGPATDGGSADAGALARRCAQLEAQAATLRAQLAKAGAEIGRLHARALGAELGDGVMLADGAARPPADADERADGGEDALLVASEPELVEADVAFAERQRRMAAQLDALSESLAAKEQIAARFDVLSRRPMAAGDGNDKGDGDGGCAELGVGGAAERNARAAVGAPDAADAEAEVARLAHVVEAMRAERDALLGALAALSDEQAATAAAAAAAPALAGGAAAERGGEGPAAGAARERLCALEASLEQARKKLSAAEALLRARASSEARLGHMQSEIREMRGARVALVKRMRAAATEHASHRRARELELLHARRAEQRMAAQLCKVAGAAERQATVLKQRTADLSIAHAKLRDKEVAAAAAAAARQHRIHAQLKPPLPGRPATAGAGAADDGASPLWLARAADVAVSLERARAQLAGHVGARRQAKRELDELDLLAAPARESAGAEPGAGERADVDVDARRDALRAELSYRSDKVSTLQQQIVALDKERAAHDARLAAHACAPQRATPALALAFRLAVDARAAEEASTLRVAEAQASLRDAVDLADGLGAQLERSRAEHARALLDGEGAHQEALRAVVDATAAGIASAPPARAGPDGARARRGDADTEAEAGRLRARILELEAELARARAPAVRRGVGAVRARAPAHPRASEAATVAQRRTARVVASDDEDQCAGAAVAAEPVAPRAPAGIGSSEGARASQRDDDDDTDDETDDETDDDEQAEEDEGSDVDWIETEEAKSVISRTLRVGARRKDVQHFSPASDKRTAVGSPTSEAEARAALGAGSPSGLDGANTAAQPRVSTRRRATSTMPVPHALGPTLAPLAANAEGARSGAGAATPLGNAHVDIVVVQPEADAARPAAAAHVAADGNDGFAAGVSSLAEEAAVRPGTLAPKRTPLGTITNRASVNAPGAGLGALPKGGTKPGAGAGANAPADVAAVCSAAAPPRRKGLYVDRRAKSDMSALFAEGTL</sequence>
<organism evidence="10 11">
    <name type="scientific">Diacronema lutheri</name>
    <name type="common">Unicellular marine alga</name>
    <name type="synonym">Monochrysis lutheri</name>
    <dbReference type="NCBI Taxonomy" id="2081491"/>
    <lineage>
        <taxon>Eukaryota</taxon>
        <taxon>Haptista</taxon>
        <taxon>Haptophyta</taxon>
        <taxon>Pavlovophyceae</taxon>
        <taxon>Pavlovales</taxon>
        <taxon>Pavlovaceae</taxon>
        <taxon>Diacronema</taxon>
    </lineage>
</organism>
<keyword evidence="4 6" id="KW-0067">ATP-binding</keyword>
<dbReference type="GO" id="GO:0008017">
    <property type="term" value="F:microtubule binding"/>
    <property type="evidence" value="ECO:0007669"/>
    <property type="project" value="InterPro"/>
</dbReference>
<evidence type="ECO:0000256" key="3">
    <source>
        <dbReference type="ARBA" id="ARBA00022741"/>
    </source>
</evidence>
<dbReference type="GO" id="GO:0007052">
    <property type="term" value="P:mitotic spindle organization"/>
    <property type="evidence" value="ECO:0007669"/>
    <property type="project" value="TreeGrafter"/>
</dbReference>
<keyword evidence="11" id="KW-1185">Reference proteome</keyword>
<feature type="compositionally biased region" description="Basic and acidic residues" evidence="8">
    <location>
        <begin position="1038"/>
        <end position="1049"/>
    </location>
</feature>
<keyword evidence="2" id="KW-0963">Cytoplasm</keyword>
<feature type="coiled-coil region" evidence="7">
    <location>
        <begin position="609"/>
        <end position="643"/>
    </location>
</feature>
<dbReference type="InterPro" id="IPR027640">
    <property type="entry name" value="Kinesin-like_fam"/>
</dbReference>
<dbReference type="PROSITE" id="PS00411">
    <property type="entry name" value="KINESIN_MOTOR_1"/>
    <property type="match status" value="1"/>
</dbReference>
<dbReference type="PROSITE" id="PS50067">
    <property type="entry name" value="KINESIN_MOTOR_2"/>
    <property type="match status" value="1"/>
</dbReference>
<feature type="binding site" evidence="6">
    <location>
        <begin position="104"/>
        <end position="111"/>
    </location>
    <ligand>
        <name>ATP</name>
        <dbReference type="ChEBI" id="CHEBI:30616"/>
    </ligand>
</feature>
<comment type="similarity">
    <text evidence="6">Belongs to the TRAFAC class myosin-kinesin ATPase superfamily. Kinesin family.</text>
</comment>
<feature type="compositionally biased region" description="Acidic residues" evidence="8">
    <location>
        <begin position="1143"/>
        <end position="1175"/>
    </location>
</feature>
<dbReference type="OMA" id="PENIEPR"/>
<dbReference type="Pfam" id="PF25764">
    <property type="entry name" value="KIF21A_4th"/>
    <property type="match status" value="1"/>
</dbReference>